<dbReference type="AlphaFoldDB" id="A0A3G5FIL6"/>
<gene>
    <name evidence="1" type="ORF">C7H83_06880</name>
    <name evidence="2" type="ORF">HXW75_02435</name>
</gene>
<accession>A0A3G5FIL6</accession>
<dbReference type="RefSeq" id="WP_061840121.1">
    <property type="nucleotide sequence ID" value="NZ_BLRN01000088.1"/>
</dbReference>
<keyword evidence="1" id="KW-0238">DNA-binding</keyword>
<reference evidence="2" key="3">
    <citation type="submission" date="2020-06" db="EMBL/GenBank/DDBJ databases">
        <authorList>
            <person name="Link T."/>
            <person name="Ehrmann M."/>
        </authorList>
    </citation>
    <scope>NUCLEOTIDE SEQUENCE</scope>
    <source>
        <strain evidence="2">TMW 2.2257</strain>
    </source>
</reference>
<dbReference type="SUPFAM" id="SSF46955">
    <property type="entry name" value="Putative DNA-binding domain"/>
    <property type="match status" value="1"/>
</dbReference>
<evidence type="ECO:0000313" key="3">
    <source>
        <dbReference type="Proteomes" id="UP000280475"/>
    </source>
</evidence>
<dbReference type="InterPro" id="IPR009061">
    <property type="entry name" value="DNA-bd_dom_put_sf"/>
</dbReference>
<name>A0A3G5FIL6_TETHA</name>
<reference evidence="2" key="4">
    <citation type="journal article" date="2021" name="BMC Microbiol.">
        <title>The diversity among the species Tetragenococcus halophilus including new isolates from a lupine seed fermentation.</title>
        <authorList>
            <person name="Link T."/>
            <person name="Vogel R.F."/>
            <person name="Ehrmann M.A."/>
        </authorList>
    </citation>
    <scope>NUCLEOTIDE SEQUENCE</scope>
    <source>
        <strain evidence="2">TMW 2.2257</strain>
    </source>
</reference>
<dbReference type="EMBL" id="JACACB010000004">
    <property type="protein sequence ID" value="MCO8297327.1"/>
    <property type="molecule type" value="Genomic_DNA"/>
</dbReference>
<evidence type="ECO:0000313" key="1">
    <source>
        <dbReference type="EMBL" id="AYW50203.1"/>
    </source>
</evidence>
<protein>
    <submittedName>
        <fullName evidence="1">DNA-binding protein</fullName>
    </submittedName>
    <submittedName>
        <fullName evidence="2">Helix-turn-helix domain-containing protein</fullName>
    </submittedName>
</protein>
<organism evidence="1 3">
    <name type="scientific">Tetragenococcus halophilus</name>
    <name type="common">Pediococcus halophilus</name>
    <dbReference type="NCBI Taxonomy" id="51669"/>
    <lineage>
        <taxon>Bacteria</taxon>
        <taxon>Bacillati</taxon>
        <taxon>Bacillota</taxon>
        <taxon>Bacilli</taxon>
        <taxon>Lactobacillales</taxon>
        <taxon>Enterococcaceae</taxon>
        <taxon>Tetragenococcus</taxon>
    </lineage>
</organism>
<sequence length="72" mass="8628">MEMTKELDAMLINYVPKRYLTQKEACRYMNCAPATINKYVREDGLKQVIFSDEARPKYDIKDIDEFMEERKV</sequence>
<proteinExistence type="predicted"/>
<reference evidence="1 3" key="1">
    <citation type="journal article" date="2012" name="Int. J. Syst. Evol. Microbiol.">
        <title>Characterization of Tetragenococcus strains from sugar thick juice reveals a novel species, Tetragenococcus osmophilus sp. nov., and divides Tetragenococcus halophilus into two subspecies, T. halophilus subsp. halophilus subsp. nov. and T. halophilus subsp. flandriensis subsp. nov.</title>
        <authorList>
            <person name="Juste A."/>
            <person name="Van Trappen S."/>
            <person name="Verreth C."/>
            <person name="Cleenwerck I."/>
            <person name="De Vos P."/>
            <person name="Lievens B."/>
            <person name="Willems K.A."/>
        </authorList>
    </citation>
    <scope>NUCLEOTIDE SEQUENCE [LARGE SCALE GENOMIC DNA]</scope>
    <source>
        <strain evidence="1 3">LMG 26042</strain>
    </source>
</reference>
<dbReference type="Proteomes" id="UP001057280">
    <property type="component" value="Unassembled WGS sequence"/>
</dbReference>
<reference evidence="1" key="2">
    <citation type="submission" date="2018-03" db="EMBL/GenBank/DDBJ databases">
        <authorList>
            <person name="Jeon C.O."/>
        </authorList>
    </citation>
    <scope>NUCLEOTIDE SEQUENCE</scope>
    <source>
        <strain evidence="1">LMG 26042</strain>
    </source>
</reference>
<dbReference type="GO" id="GO:0003677">
    <property type="term" value="F:DNA binding"/>
    <property type="evidence" value="ECO:0007669"/>
    <property type="project" value="UniProtKB-KW"/>
</dbReference>
<evidence type="ECO:0000313" key="2">
    <source>
        <dbReference type="EMBL" id="MCO8297327.1"/>
    </source>
</evidence>
<dbReference type="Proteomes" id="UP000280475">
    <property type="component" value="Chromosome"/>
</dbReference>
<dbReference type="EMBL" id="CP027768">
    <property type="protein sequence ID" value="AYW50203.1"/>
    <property type="molecule type" value="Genomic_DNA"/>
</dbReference>